<dbReference type="InterPro" id="IPR025948">
    <property type="entry name" value="HTH-like_dom"/>
</dbReference>
<sequence length="396" mass="45388">MKRTRFSDEQIIAILKEHEAGIPVAELCRKHGVSDGSIYKWKARFGGMEVSEAKRLRALEDENSRLKRMLADAMLDNAALKDPLGKEVVPPATRRQAVRHLMQQHGMSERRACKAAGFSRMSMRYQAQRRDDGVLRTRMKELAHERRRFGYRRLHVLLRREGFAVNHKRLFRIYREERLGVRRRGGRKRAIGTRAPIQPPLSPNERWSLDFVSDRSMDGRRFRVLTVVDDCTRECLALVADTPLSGARVAREPDALIVARGKPAMIVSDNGSEFTSNAILTWADRSRVRWHYIAPGKPMQNAFIESFNGRLRDEFLNERLFYTLSQARSQLARWRTDYNGSRPHSALAWQTPAAFSATFAQRRDLPLRQVAGSTTDPASTTRSKAAHNRQVELRAG</sequence>
<dbReference type="Proteomes" id="UP001321492">
    <property type="component" value="Unassembled WGS sequence"/>
</dbReference>
<dbReference type="EMBL" id="JASJEV010000023">
    <property type="protein sequence ID" value="MDJ1160243.1"/>
    <property type="molecule type" value="Genomic_DNA"/>
</dbReference>
<evidence type="ECO:0000313" key="3">
    <source>
        <dbReference type="EMBL" id="MDJ1160243.1"/>
    </source>
</evidence>
<evidence type="ECO:0000313" key="4">
    <source>
        <dbReference type="Proteomes" id="UP001321492"/>
    </source>
</evidence>
<dbReference type="InterPro" id="IPR012337">
    <property type="entry name" value="RNaseH-like_sf"/>
</dbReference>
<feature type="compositionally biased region" description="Polar residues" evidence="1">
    <location>
        <begin position="371"/>
        <end position="383"/>
    </location>
</feature>
<evidence type="ECO:0000256" key="1">
    <source>
        <dbReference type="SAM" id="MobiDB-lite"/>
    </source>
</evidence>
<dbReference type="PANTHER" id="PTHR47515:SF1">
    <property type="entry name" value="BLR2054 PROTEIN"/>
    <property type="match status" value="1"/>
</dbReference>
<dbReference type="PROSITE" id="PS50994">
    <property type="entry name" value="INTEGRASE"/>
    <property type="match status" value="1"/>
</dbReference>
<comment type="caution">
    <text evidence="3">The sequence shown here is derived from an EMBL/GenBank/DDBJ whole genome shotgun (WGS) entry which is preliminary data.</text>
</comment>
<dbReference type="NCBIfam" id="NF033516">
    <property type="entry name" value="transpos_IS3"/>
    <property type="match status" value="1"/>
</dbReference>
<dbReference type="PANTHER" id="PTHR47515">
    <property type="entry name" value="LOW CALCIUM RESPONSE LOCUS PROTEIN T"/>
    <property type="match status" value="1"/>
</dbReference>
<dbReference type="Gene3D" id="3.30.420.10">
    <property type="entry name" value="Ribonuclease H-like superfamily/Ribonuclease H"/>
    <property type="match status" value="1"/>
</dbReference>
<feature type="domain" description="Integrase catalytic" evidence="2">
    <location>
        <begin position="199"/>
        <end position="360"/>
    </location>
</feature>
<reference evidence="3 4" key="1">
    <citation type="submission" date="2023-05" db="EMBL/GenBank/DDBJ databases">
        <title>Chelatococcus sp. nov., a moderately thermophilic bacterium isolated from hot spring microbial mat.</title>
        <authorList>
            <person name="Hu C.-J."/>
            <person name="Li W.-J."/>
        </authorList>
    </citation>
    <scope>NUCLEOTIDE SEQUENCE [LARGE SCALE GENOMIC DNA]</scope>
    <source>
        <strain evidence="3 4">SYSU G07232</strain>
    </source>
</reference>
<dbReference type="Pfam" id="PF13683">
    <property type="entry name" value="rve_3"/>
    <property type="match status" value="1"/>
</dbReference>
<feature type="region of interest" description="Disordered" evidence="1">
    <location>
        <begin position="366"/>
        <end position="396"/>
    </location>
</feature>
<dbReference type="Pfam" id="PF13276">
    <property type="entry name" value="HTH_21"/>
    <property type="match status" value="1"/>
</dbReference>
<evidence type="ECO:0000259" key="2">
    <source>
        <dbReference type="PROSITE" id="PS50994"/>
    </source>
</evidence>
<dbReference type="Pfam" id="PF01527">
    <property type="entry name" value="HTH_Tnp_1"/>
    <property type="match status" value="1"/>
</dbReference>
<gene>
    <name evidence="3" type="ORF">QNA08_18680</name>
</gene>
<dbReference type="InterPro" id="IPR048020">
    <property type="entry name" value="Transpos_IS3"/>
</dbReference>
<dbReference type="RefSeq" id="WP_283742242.1">
    <property type="nucleotide sequence ID" value="NZ_JASJEV010000023.1"/>
</dbReference>
<dbReference type="SUPFAM" id="SSF53098">
    <property type="entry name" value="Ribonuclease H-like"/>
    <property type="match status" value="1"/>
</dbReference>
<dbReference type="InterPro" id="IPR009057">
    <property type="entry name" value="Homeodomain-like_sf"/>
</dbReference>
<accession>A0ABT7ALH9</accession>
<dbReference type="SUPFAM" id="SSF46689">
    <property type="entry name" value="Homeodomain-like"/>
    <property type="match status" value="1"/>
</dbReference>
<dbReference type="InterPro" id="IPR036397">
    <property type="entry name" value="RNaseH_sf"/>
</dbReference>
<organism evidence="3 4">
    <name type="scientific">Chelatococcus albus</name>
    <dbReference type="NCBI Taxonomy" id="3047466"/>
    <lineage>
        <taxon>Bacteria</taxon>
        <taxon>Pseudomonadati</taxon>
        <taxon>Pseudomonadota</taxon>
        <taxon>Alphaproteobacteria</taxon>
        <taxon>Hyphomicrobiales</taxon>
        <taxon>Chelatococcaceae</taxon>
        <taxon>Chelatococcus</taxon>
    </lineage>
</organism>
<keyword evidence="4" id="KW-1185">Reference proteome</keyword>
<proteinExistence type="predicted"/>
<dbReference type="InterPro" id="IPR002514">
    <property type="entry name" value="Transposase_8"/>
</dbReference>
<protein>
    <submittedName>
        <fullName evidence="3">IS3 family transposase</fullName>
    </submittedName>
</protein>
<name>A0ABT7ALH9_9HYPH</name>
<dbReference type="InterPro" id="IPR001584">
    <property type="entry name" value="Integrase_cat-core"/>
</dbReference>